<dbReference type="Pfam" id="PF00056">
    <property type="entry name" value="Ldh_1_N"/>
    <property type="match status" value="1"/>
</dbReference>
<feature type="domain" description="Lactate/malate dehydrogenase C-terminal" evidence="5">
    <location>
        <begin position="146"/>
        <end position="297"/>
    </location>
</feature>
<dbReference type="InterPro" id="IPR001557">
    <property type="entry name" value="L-lactate/malate_DH"/>
</dbReference>
<dbReference type="InterPro" id="IPR036291">
    <property type="entry name" value="NAD(P)-bd_dom_sf"/>
</dbReference>
<dbReference type="InterPro" id="IPR001236">
    <property type="entry name" value="Lactate/malate_DH_N"/>
</dbReference>
<name>A0ABW4J2S7_9LACO</name>
<dbReference type="PROSITE" id="PS00064">
    <property type="entry name" value="L_LDH"/>
    <property type="match status" value="1"/>
</dbReference>
<evidence type="ECO:0000313" key="7">
    <source>
        <dbReference type="Proteomes" id="UP001597267"/>
    </source>
</evidence>
<dbReference type="RefSeq" id="WP_125712420.1">
    <property type="nucleotide sequence ID" value="NZ_JBHTOP010000002.1"/>
</dbReference>
<proteinExistence type="inferred from homology"/>
<dbReference type="PANTHER" id="PTHR43128:SF31">
    <property type="entry name" value="L-LACTATE DEHYDROGENASE"/>
    <property type="match status" value="1"/>
</dbReference>
<dbReference type="Proteomes" id="UP001597267">
    <property type="component" value="Unassembled WGS sequence"/>
</dbReference>
<evidence type="ECO:0000313" key="6">
    <source>
        <dbReference type="EMBL" id="MFD1670676.1"/>
    </source>
</evidence>
<reference evidence="7" key="1">
    <citation type="journal article" date="2019" name="Int. J. Syst. Evol. Microbiol.">
        <title>The Global Catalogue of Microorganisms (GCM) 10K type strain sequencing project: providing services to taxonomists for standard genome sequencing and annotation.</title>
        <authorList>
            <consortium name="The Broad Institute Genomics Platform"/>
            <consortium name="The Broad Institute Genome Sequencing Center for Infectious Disease"/>
            <person name="Wu L."/>
            <person name="Ma J."/>
        </authorList>
    </citation>
    <scope>NUCLEOTIDE SEQUENCE [LARGE SCALE GENOMIC DNA]</scope>
    <source>
        <strain evidence="7">CCM 8896</strain>
    </source>
</reference>
<sequence length="307" mass="33468">MKKVAVIGIGHVGSTVAYTLITRQLCDTLVLFDKNEALVAAEKNDLTDGQVGRKGQVKVIASDLSQLADCDLVIFSAGDISILQHSNDRFDELKYTRTTVEEWAPKLKAADFKGVLLNITNPCDVITQYFQELTGFPKHRVIGTGTTLDTARMQVAVGQQFNVDPNTVHGYVLGEHGNSQFVAWSSVRLTDQALTEVLTPAQLQAFADGAKQSAWDTIGGKGYTSYGIANQANICAEAILKDTRQILPVSNYSEAANCYVGHPAVVTATGVREDYHVALNDQEQHNWESSAAKVKEMYASLKEPVME</sequence>
<organism evidence="6 7">
    <name type="scientific">Agrilactobacillus yilanensis</name>
    <dbReference type="NCBI Taxonomy" id="2485997"/>
    <lineage>
        <taxon>Bacteria</taxon>
        <taxon>Bacillati</taxon>
        <taxon>Bacillota</taxon>
        <taxon>Bacilli</taxon>
        <taxon>Lactobacillales</taxon>
        <taxon>Lactobacillaceae</taxon>
        <taxon>Agrilactobacillus</taxon>
    </lineage>
</organism>
<dbReference type="SUPFAM" id="SSF51735">
    <property type="entry name" value="NAD(P)-binding Rossmann-fold domains"/>
    <property type="match status" value="1"/>
</dbReference>
<dbReference type="InterPro" id="IPR022383">
    <property type="entry name" value="Lactate/malate_DH_C"/>
</dbReference>
<protein>
    <submittedName>
        <fullName evidence="6">L-lactate dehydrogenase</fullName>
    </submittedName>
</protein>
<evidence type="ECO:0000259" key="5">
    <source>
        <dbReference type="Pfam" id="PF02866"/>
    </source>
</evidence>
<keyword evidence="7" id="KW-1185">Reference proteome</keyword>
<comment type="caution">
    <text evidence="6">The sequence shown here is derived from an EMBL/GenBank/DDBJ whole genome shotgun (WGS) entry which is preliminary data.</text>
</comment>
<dbReference type="EMBL" id="JBHTOP010000002">
    <property type="protein sequence ID" value="MFD1670676.1"/>
    <property type="molecule type" value="Genomic_DNA"/>
</dbReference>
<dbReference type="PRINTS" id="PR00086">
    <property type="entry name" value="LLDHDRGNASE"/>
</dbReference>
<accession>A0ABW4J2S7</accession>
<evidence type="ECO:0000256" key="2">
    <source>
        <dbReference type="ARBA" id="ARBA00023002"/>
    </source>
</evidence>
<dbReference type="SUPFAM" id="SSF56327">
    <property type="entry name" value="LDH C-terminal domain-like"/>
    <property type="match status" value="1"/>
</dbReference>
<dbReference type="Gene3D" id="3.90.110.10">
    <property type="entry name" value="Lactate dehydrogenase/glycoside hydrolase, family 4, C-terminal"/>
    <property type="match status" value="1"/>
</dbReference>
<dbReference type="PIRSF" id="PIRSF000102">
    <property type="entry name" value="Lac_mal_DH"/>
    <property type="match status" value="1"/>
</dbReference>
<evidence type="ECO:0000259" key="4">
    <source>
        <dbReference type="Pfam" id="PF00056"/>
    </source>
</evidence>
<dbReference type="PANTHER" id="PTHR43128">
    <property type="entry name" value="L-2-HYDROXYCARBOXYLATE DEHYDROGENASE (NAD(P)(+))"/>
    <property type="match status" value="1"/>
</dbReference>
<evidence type="ECO:0000256" key="3">
    <source>
        <dbReference type="RuleBase" id="RU003369"/>
    </source>
</evidence>
<dbReference type="InterPro" id="IPR015955">
    <property type="entry name" value="Lactate_DH/Glyco_Ohase_4_C"/>
</dbReference>
<dbReference type="InterPro" id="IPR018177">
    <property type="entry name" value="L-lactate_DH_AS"/>
</dbReference>
<dbReference type="Gene3D" id="3.40.50.720">
    <property type="entry name" value="NAD(P)-binding Rossmann-like Domain"/>
    <property type="match status" value="1"/>
</dbReference>
<evidence type="ECO:0000256" key="1">
    <source>
        <dbReference type="ARBA" id="ARBA00006054"/>
    </source>
</evidence>
<feature type="domain" description="Lactate/malate dehydrogenase N-terminal" evidence="4">
    <location>
        <begin position="3"/>
        <end position="143"/>
    </location>
</feature>
<keyword evidence="2 3" id="KW-0560">Oxidoreductase</keyword>
<gene>
    <name evidence="6" type="ORF">ACFQ5M_01055</name>
</gene>
<dbReference type="Pfam" id="PF02866">
    <property type="entry name" value="Ldh_1_C"/>
    <property type="match status" value="1"/>
</dbReference>
<dbReference type="CDD" id="cd05291">
    <property type="entry name" value="HicDH_like"/>
    <property type="match status" value="1"/>
</dbReference>
<comment type="similarity">
    <text evidence="1">Belongs to the LDH/MDH superfamily. LDH family.</text>
</comment>